<feature type="binding site" evidence="19">
    <location>
        <begin position="466"/>
        <end position="467"/>
    </location>
    <ligand>
        <name>phosphoenolpyruvate</name>
        <dbReference type="ChEBI" id="CHEBI:58702"/>
    </ligand>
</feature>
<evidence type="ECO:0000313" key="24">
    <source>
        <dbReference type="EMBL" id="TLS68783.1"/>
    </source>
</evidence>
<comment type="caution">
    <text evidence="24">The sequence shown here is derived from an EMBL/GenBank/DDBJ whole genome shotgun (WGS) entry which is preliminary data.</text>
</comment>
<evidence type="ECO:0000256" key="6">
    <source>
        <dbReference type="ARBA" id="ARBA00012232"/>
    </source>
</evidence>
<dbReference type="InterPro" id="IPR000121">
    <property type="entry name" value="PEP_util_C"/>
</dbReference>
<organism evidence="24 25">
    <name type="scientific">Mariprofundus erugo</name>
    <dbReference type="NCBI Taxonomy" id="2528639"/>
    <lineage>
        <taxon>Bacteria</taxon>
        <taxon>Pseudomonadati</taxon>
        <taxon>Pseudomonadota</taxon>
        <taxon>Candidatius Mariprofundia</taxon>
        <taxon>Mariprofundales</taxon>
        <taxon>Mariprofundaceae</taxon>
        <taxon>Mariprofundus</taxon>
    </lineage>
</organism>
<evidence type="ECO:0000256" key="12">
    <source>
        <dbReference type="ARBA" id="ARBA00022683"/>
    </source>
</evidence>
<dbReference type="GO" id="GO:0008965">
    <property type="term" value="F:phosphoenolpyruvate-protein phosphotransferase activity"/>
    <property type="evidence" value="ECO:0007669"/>
    <property type="project" value="UniProtKB-EC"/>
</dbReference>
<dbReference type="PIRSF" id="PIRSF000732">
    <property type="entry name" value="PTS_enzyme_I"/>
    <property type="match status" value="1"/>
</dbReference>
<dbReference type="InterPro" id="IPR024692">
    <property type="entry name" value="PTS_EI"/>
</dbReference>
<dbReference type="EC" id="2.7.3.9" evidence="6 17"/>
<dbReference type="Proteomes" id="UP000306585">
    <property type="component" value="Unassembled WGS sequence"/>
</dbReference>
<evidence type="ECO:0000256" key="19">
    <source>
        <dbReference type="PIRSR" id="PIRSR000732-2"/>
    </source>
</evidence>
<dbReference type="Pfam" id="PF05524">
    <property type="entry name" value="PEP-utilisers_N"/>
    <property type="match status" value="1"/>
</dbReference>
<dbReference type="GO" id="GO:0009401">
    <property type="term" value="P:phosphoenolpyruvate-dependent sugar phosphotransferase system"/>
    <property type="evidence" value="ECO:0007669"/>
    <property type="project" value="UniProtKB-KW"/>
</dbReference>
<feature type="domain" description="Phosphotransferase system enzyme I N-terminal" evidence="23">
    <location>
        <begin position="9"/>
        <end position="131"/>
    </location>
</feature>
<dbReference type="AlphaFoldDB" id="A0A5R9GXB0"/>
<evidence type="ECO:0000256" key="5">
    <source>
        <dbReference type="ARBA" id="ARBA00007837"/>
    </source>
</evidence>
<keyword evidence="11 17" id="KW-0808">Transferase</keyword>
<dbReference type="SUPFAM" id="SSF51621">
    <property type="entry name" value="Phosphoenolpyruvate/pyruvate domain"/>
    <property type="match status" value="1"/>
</dbReference>
<evidence type="ECO:0000256" key="17">
    <source>
        <dbReference type="PIRNR" id="PIRNR000732"/>
    </source>
</evidence>
<dbReference type="InterPro" id="IPR036618">
    <property type="entry name" value="PtsI_HPr-bd_sf"/>
</dbReference>
<dbReference type="InterPro" id="IPR023151">
    <property type="entry name" value="PEP_util_CS"/>
</dbReference>
<comment type="cofactor">
    <cofactor evidence="2 17 20">
        <name>Mg(2+)</name>
        <dbReference type="ChEBI" id="CHEBI:18420"/>
    </cofactor>
</comment>
<sequence length="561" mass="62996">MRPRSEGRAVAGSSGIIIGRVKKLSHGLQPIPERRLATEETGQEIRRLQLAVEAAITEIDQQRLHLRQLGSQDPLMVLDAHRMMIADPELTQQAISRINSECINAEWALRQQMDAIQQLFREFDNAYLRGREDDIEQVGQRILCQLMQRSHELPADLVPDSEEQQPLIFVGEDFNISDIVRMWRQGISGIVTEQGGVDAHNIIVARGIGLPALIGAAGILDEMEDGDLLILDAEQRQWILNPPQEEQTGYSRFIEAVTSNRRGLAAYAMQPSRSLNGREMRLMANIEFIEELDVADQIGIDGIGLFRSEFLFLNCKLPPDEEQQYRYYAAIIRRMAGKPVTMRLLDIGGDKSWLQQQDQHEHISYGGNNPSLGLRGIRLLLRCRQLLTTQLRAMLRAGEEGPLHILVPMVSNCDEMQQVRALAMQIRKELGLQSPLSIGTMIEVPAAVMIADDLAKVSDFFSIGTNDLIQYTLAVDRSDEGVADLYQPDHPAIQKLIYQTALAAKHAGIPISVCGELAAHPDWTETFLNLDMHALSMSLHNILPVRRLLSRQVYTPLLPQR</sequence>
<comment type="similarity">
    <text evidence="5 17">Belongs to the PEP-utilizing enzyme family.</text>
</comment>
<dbReference type="InterPro" id="IPR050499">
    <property type="entry name" value="PEP-utilizing_PTS_enzyme"/>
</dbReference>
<dbReference type="Pfam" id="PF02896">
    <property type="entry name" value="PEP-utilizers_C"/>
    <property type="match status" value="1"/>
</dbReference>
<dbReference type="PRINTS" id="PR01736">
    <property type="entry name" value="PHPHTRNFRASE"/>
</dbReference>
<evidence type="ECO:0000256" key="10">
    <source>
        <dbReference type="ARBA" id="ARBA00022597"/>
    </source>
</evidence>
<dbReference type="GO" id="GO:0016301">
    <property type="term" value="F:kinase activity"/>
    <property type="evidence" value="ECO:0007669"/>
    <property type="project" value="UniProtKB-KW"/>
</dbReference>
<dbReference type="InterPro" id="IPR008731">
    <property type="entry name" value="PTS_EIN"/>
</dbReference>
<evidence type="ECO:0000256" key="8">
    <source>
        <dbReference type="ARBA" id="ARBA00022448"/>
    </source>
</evidence>
<feature type="binding site" evidence="20">
    <location>
        <position position="467"/>
    </location>
    <ligand>
        <name>Mg(2+)</name>
        <dbReference type="ChEBI" id="CHEBI:18420"/>
    </ligand>
</feature>
<evidence type="ECO:0000256" key="13">
    <source>
        <dbReference type="ARBA" id="ARBA00022723"/>
    </source>
</evidence>
<evidence type="ECO:0000256" key="20">
    <source>
        <dbReference type="PIRSR" id="PIRSR000732-3"/>
    </source>
</evidence>
<keyword evidence="9 17" id="KW-0963">Cytoplasm</keyword>
<feature type="active site" description="Tele-phosphohistidine intermediate" evidence="18">
    <location>
        <position position="200"/>
    </location>
</feature>
<evidence type="ECO:0000313" key="25">
    <source>
        <dbReference type="Proteomes" id="UP000306585"/>
    </source>
</evidence>
<evidence type="ECO:0000256" key="14">
    <source>
        <dbReference type="ARBA" id="ARBA00022777"/>
    </source>
</evidence>
<evidence type="ECO:0000256" key="1">
    <source>
        <dbReference type="ARBA" id="ARBA00000683"/>
    </source>
</evidence>
<keyword evidence="14 17" id="KW-0418">Kinase</keyword>
<evidence type="ECO:0000256" key="9">
    <source>
        <dbReference type="ARBA" id="ARBA00022490"/>
    </source>
</evidence>
<dbReference type="PANTHER" id="PTHR46244:SF3">
    <property type="entry name" value="PHOSPHOENOLPYRUVATE-PROTEIN PHOSPHOTRANSFERASE"/>
    <property type="match status" value="1"/>
</dbReference>
<keyword evidence="15 17" id="KW-0460">Magnesium</keyword>
<keyword evidence="12 17" id="KW-0598">Phosphotransferase system</keyword>
<dbReference type="PROSITE" id="PS00742">
    <property type="entry name" value="PEP_ENZYMES_2"/>
    <property type="match status" value="1"/>
</dbReference>
<dbReference type="SUPFAM" id="SSF47831">
    <property type="entry name" value="Enzyme I of the PEP:sugar phosphotransferase system HPr-binding (sub)domain"/>
    <property type="match status" value="1"/>
</dbReference>
<feature type="binding site" evidence="20">
    <location>
        <position position="443"/>
    </location>
    <ligand>
        <name>Mg(2+)</name>
        <dbReference type="ChEBI" id="CHEBI:18420"/>
    </ligand>
</feature>
<keyword evidence="13 17" id="KW-0479">Metal-binding</keyword>
<evidence type="ECO:0000256" key="2">
    <source>
        <dbReference type="ARBA" id="ARBA00001946"/>
    </source>
</evidence>
<evidence type="ECO:0000256" key="7">
    <source>
        <dbReference type="ARBA" id="ARBA00016544"/>
    </source>
</evidence>
<dbReference type="Pfam" id="PF00391">
    <property type="entry name" value="PEP-utilizers"/>
    <property type="match status" value="1"/>
</dbReference>
<dbReference type="GO" id="GO:0046872">
    <property type="term" value="F:metal ion binding"/>
    <property type="evidence" value="ECO:0007669"/>
    <property type="project" value="UniProtKB-KW"/>
</dbReference>
<evidence type="ECO:0000256" key="16">
    <source>
        <dbReference type="ARBA" id="ARBA00033235"/>
    </source>
</evidence>
<feature type="binding site" evidence="19">
    <location>
        <position position="343"/>
    </location>
    <ligand>
        <name>phosphoenolpyruvate</name>
        <dbReference type="ChEBI" id="CHEBI:58702"/>
    </ligand>
</feature>
<dbReference type="InterPro" id="IPR036637">
    <property type="entry name" value="Phosphohistidine_dom_sf"/>
</dbReference>
<keyword evidence="10 17" id="KW-0762">Sugar transport</keyword>
<evidence type="ECO:0000256" key="15">
    <source>
        <dbReference type="ARBA" id="ARBA00022842"/>
    </source>
</evidence>
<dbReference type="InterPro" id="IPR015813">
    <property type="entry name" value="Pyrv/PenolPyrv_kinase-like_dom"/>
</dbReference>
<keyword evidence="8 17" id="KW-0813">Transport</keyword>
<feature type="binding site" evidence="19">
    <location>
        <position position="307"/>
    </location>
    <ligand>
        <name>phosphoenolpyruvate</name>
        <dbReference type="ChEBI" id="CHEBI:58702"/>
    </ligand>
</feature>
<name>A0A5R9GXB0_9PROT</name>
<accession>A0A5R9GXB0</accession>
<dbReference type="InterPro" id="IPR008279">
    <property type="entry name" value="PEP-util_enz_mobile_dom"/>
</dbReference>
<evidence type="ECO:0000259" key="21">
    <source>
        <dbReference type="Pfam" id="PF00391"/>
    </source>
</evidence>
<keyword evidence="25" id="KW-1185">Reference proteome</keyword>
<evidence type="ECO:0000256" key="4">
    <source>
        <dbReference type="ARBA" id="ARBA00004496"/>
    </source>
</evidence>
<evidence type="ECO:0000256" key="3">
    <source>
        <dbReference type="ARBA" id="ARBA00002728"/>
    </source>
</evidence>
<keyword evidence="24" id="KW-0670">Pyruvate</keyword>
<dbReference type="InterPro" id="IPR040442">
    <property type="entry name" value="Pyrv_kinase-like_dom_sf"/>
</dbReference>
<feature type="binding site" evidence="19">
    <location>
        <position position="477"/>
    </location>
    <ligand>
        <name>phosphoenolpyruvate</name>
        <dbReference type="ChEBI" id="CHEBI:58702"/>
    </ligand>
</feature>
<evidence type="ECO:0000259" key="22">
    <source>
        <dbReference type="Pfam" id="PF02896"/>
    </source>
</evidence>
<dbReference type="Gene3D" id="1.10.274.10">
    <property type="entry name" value="PtsI, HPr-binding domain"/>
    <property type="match status" value="1"/>
</dbReference>
<evidence type="ECO:0000259" key="23">
    <source>
        <dbReference type="Pfam" id="PF05524"/>
    </source>
</evidence>
<gene>
    <name evidence="24" type="primary">ptsP</name>
    <name evidence="24" type="ORF">FEF65_02175</name>
</gene>
<dbReference type="GO" id="GO:0005737">
    <property type="term" value="C:cytoplasm"/>
    <property type="evidence" value="ECO:0007669"/>
    <property type="project" value="UniProtKB-SubCell"/>
</dbReference>
<feature type="domain" description="PEP-utilising enzyme C-terminal" evidence="22">
    <location>
        <begin position="266"/>
        <end position="551"/>
    </location>
</feature>
<evidence type="ECO:0000256" key="18">
    <source>
        <dbReference type="PIRSR" id="PIRSR000732-1"/>
    </source>
</evidence>
<dbReference type="EMBL" id="VBRY01000002">
    <property type="protein sequence ID" value="TLS68783.1"/>
    <property type="molecule type" value="Genomic_DNA"/>
</dbReference>
<dbReference type="SUPFAM" id="SSF52009">
    <property type="entry name" value="Phosphohistidine domain"/>
    <property type="match status" value="1"/>
</dbReference>
<reference evidence="24 25" key="1">
    <citation type="journal article" date="2019" name="Appl. Environ. Microbiol.">
        <title>Environmental Evidence and Genomic Insight of Iron-oxidizing Bacteria Preference Towards More Corrosion Resistant Stainless Steel at Higher Salinities.</title>
        <authorList>
            <person name="Garrison C.E."/>
            <person name="Price K.A."/>
            <person name="Field E.K."/>
        </authorList>
    </citation>
    <scope>NUCLEOTIDE SEQUENCE [LARGE SCALE GENOMIC DNA]</scope>
    <source>
        <strain evidence="24 25">P3</strain>
    </source>
</reference>
<dbReference type="PANTHER" id="PTHR46244">
    <property type="entry name" value="PHOSPHOENOLPYRUVATE-PROTEIN PHOSPHOTRANSFERASE"/>
    <property type="match status" value="1"/>
</dbReference>
<comment type="subcellular location">
    <subcellularLocation>
        <location evidence="4 17">Cytoplasm</location>
    </subcellularLocation>
</comment>
<dbReference type="Gene3D" id="3.20.20.60">
    <property type="entry name" value="Phosphoenolpyruvate-binding domains"/>
    <property type="match status" value="1"/>
</dbReference>
<comment type="catalytic activity">
    <reaction evidence="1 17">
        <text>L-histidyl-[protein] + phosphoenolpyruvate = N(pros)-phospho-L-histidyl-[protein] + pyruvate</text>
        <dbReference type="Rhea" id="RHEA:23880"/>
        <dbReference type="Rhea" id="RHEA-COMP:9745"/>
        <dbReference type="Rhea" id="RHEA-COMP:9746"/>
        <dbReference type="ChEBI" id="CHEBI:15361"/>
        <dbReference type="ChEBI" id="CHEBI:29979"/>
        <dbReference type="ChEBI" id="CHEBI:58702"/>
        <dbReference type="ChEBI" id="CHEBI:64837"/>
        <dbReference type="EC" id="2.7.3.9"/>
    </reaction>
</comment>
<protein>
    <recommendedName>
        <fullName evidence="7 17">Phosphoenolpyruvate-protein phosphotransferase</fullName>
        <ecNumber evidence="6 17">2.7.3.9</ecNumber>
    </recommendedName>
    <alternativeName>
        <fullName evidence="16 17">Phosphotransferase system, enzyme I</fullName>
    </alternativeName>
</protein>
<dbReference type="Gene3D" id="3.50.30.10">
    <property type="entry name" value="Phosphohistidine domain"/>
    <property type="match status" value="1"/>
</dbReference>
<comment type="function">
    <text evidence="3 17">General (non sugar-specific) component of the phosphoenolpyruvate-dependent sugar phosphotransferase system (sugar PTS). This major carbohydrate active-transport system catalyzes the phosphorylation of incoming sugar substrates concomitantly with their translocation across the cell membrane. Enzyme I transfers the phosphoryl group from phosphoenolpyruvate (PEP) to the phosphoryl carrier protein (HPr).</text>
</comment>
<dbReference type="NCBIfam" id="TIGR01417">
    <property type="entry name" value="PTS_I_fam"/>
    <property type="match status" value="1"/>
</dbReference>
<proteinExistence type="inferred from homology"/>
<dbReference type="InterPro" id="IPR006318">
    <property type="entry name" value="PTS_EI-like"/>
</dbReference>
<feature type="active site" description="Proton donor" evidence="18">
    <location>
        <position position="514"/>
    </location>
</feature>
<feature type="domain" description="PEP-utilising enzyme mobile" evidence="21">
    <location>
        <begin position="165"/>
        <end position="235"/>
    </location>
</feature>
<evidence type="ECO:0000256" key="11">
    <source>
        <dbReference type="ARBA" id="ARBA00022679"/>
    </source>
</evidence>